<comment type="caution">
    <text evidence="1">The sequence shown here is derived from an EMBL/GenBank/DDBJ whole genome shotgun (WGS) entry which is preliminary data.</text>
</comment>
<organism evidence="1 2">
    <name type="scientific">Zestomonas carbonaria</name>
    <dbReference type="NCBI Taxonomy" id="2762745"/>
    <lineage>
        <taxon>Bacteria</taxon>
        <taxon>Pseudomonadati</taxon>
        <taxon>Pseudomonadota</taxon>
        <taxon>Gammaproteobacteria</taxon>
        <taxon>Pseudomonadales</taxon>
        <taxon>Pseudomonadaceae</taxon>
        <taxon>Zestomonas</taxon>
    </lineage>
</organism>
<reference evidence="1 2" key="1">
    <citation type="submission" date="2020-08" db="EMBL/GenBank/DDBJ databases">
        <authorList>
            <person name="Criscuolo A."/>
        </authorList>
    </citation>
    <scope>NUCLEOTIDE SEQUENCE [LARGE SCALE GENOMIC DNA]</scope>
    <source>
        <strain evidence="1">CIP111764</strain>
    </source>
</reference>
<sequence>MNTLTIEGWRKGSGDTRSTPIGQFHFHVNGVDHVRLEEAEEHLQNSEDSEVLIDVDAAELELVTPAECGPLSDCQLRVYLSSGDRRGQFHLVGHRESDGSLIYTNAVMVDQLG</sequence>
<name>A0A7U7EP45_9GAMM</name>
<dbReference type="AlphaFoldDB" id="A0A7U7EP45"/>
<gene>
    <name evidence="1" type="ORF">PSEWESI4_02906</name>
</gene>
<evidence type="ECO:0000313" key="1">
    <source>
        <dbReference type="EMBL" id="CAD5108614.1"/>
    </source>
</evidence>
<accession>A0A7U7EP45</accession>
<dbReference type="Proteomes" id="UP000583387">
    <property type="component" value="Unassembled WGS sequence"/>
</dbReference>
<dbReference type="EMBL" id="CAJFCI010000057">
    <property type="protein sequence ID" value="CAD5108614.1"/>
    <property type="molecule type" value="Genomic_DNA"/>
</dbReference>
<evidence type="ECO:0000313" key="2">
    <source>
        <dbReference type="Proteomes" id="UP000583387"/>
    </source>
</evidence>
<protein>
    <submittedName>
        <fullName evidence="1">Uncharacterized protein</fullName>
    </submittedName>
</protein>
<proteinExistence type="predicted"/>
<keyword evidence="2" id="KW-1185">Reference proteome</keyword>
<dbReference type="RefSeq" id="WP_187671932.1">
    <property type="nucleotide sequence ID" value="NZ_CAJFCI010000057.1"/>
</dbReference>